<dbReference type="InParanoid" id="E3LG45"/>
<dbReference type="InterPro" id="IPR049337">
    <property type="entry name" value="TOR1A_C"/>
</dbReference>
<dbReference type="Proteomes" id="UP000008281">
    <property type="component" value="Unassembled WGS sequence"/>
</dbReference>
<feature type="binding site" evidence="8">
    <location>
        <begin position="121"/>
        <end position="128"/>
    </location>
    <ligand>
        <name>ATP</name>
        <dbReference type="ChEBI" id="CHEBI:30616"/>
    </ligand>
</feature>
<evidence type="ECO:0000256" key="2">
    <source>
        <dbReference type="ARBA" id="ARBA00006235"/>
    </source>
</evidence>
<dbReference type="PANTHER" id="PTHR10760">
    <property type="entry name" value="TORSIN"/>
    <property type="match status" value="1"/>
</dbReference>
<comment type="similarity">
    <text evidence="2">Belongs to the ClpA/ClpB family. Torsin subfamily.</text>
</comment>
<evidence type="ECO:0000256" key="8">
    <source>
        <dbReference type="PIRSR" id="PIRSR038079-1"/>
    </source>
</evidence>
<keyword evidence="7" id="KW-0325">Glycoprotein</keyword>
<organism evidence="12">
    <name type="scientific">Caenorhabditis remanei</name>
    <name type="common">Caenorhabditis vulgaris</name>
    <dbReference type="NCBI Taxonomy" id="31234"/>
    <lineage>
        <taxon>Eukaryota</taxon>
        <taxon>Metazoa</taxon>
        <taxon>Ecdysozoa</taxon>
        <taxon>Nematoda</taxon>
        <taxon>Chromadorea</taxon>
        <taxon>Rhabditida</taxon>
        <taxon>Rhabditina</taxon>
        <taxon>Rhabditomorpha</taxon>
        <taxon>Rhabditoidea</taxon>
        <taxon>Rhabditidae</taxon>
        <taxon>Peloderinae</taxon>
        <taxon>Caenorhabditis</taxon>
    </lineage>
</organism>
<name>E3LG45_CAERE</name>
<keyword evidence="4 8" id="KW-0547">Nucleotide-binding</keyword>
<proteinExistence type="inferred from homology"/>
<evidence type="ECO:0000259" key="10">
    <source>
        <dbReference type="Pfam" id="PF21376"/>
    </source>
</evidence>
<dbReference type="CDD" id="cd00009">
    <property type="entry name" value="AAA"/>
    <property type="match status" value="1"/>
</dbReference>
<dbReference type="InterPro" id="IPR010448">
    <property type="entry name" value="Torsin"/>
</dbReference>
<dbReference type="eggNOG" id="KOG2170">
    <property type="taxonomic scope" value="Eukaryota"/>
</dbReference>
<evidence type="ECO:0000256" key="5">
    <source>
        <dbReference type="ARBA" id="ARBA00022824"/>
    </source>
</evidence>
<dbReference type="PIRSF" id="PIRSF038079">
    <property type="entry name" value="Torsin_2A"/>
    <property type="match status" value="1"/>
</dbReference>
<dbReference type="OMA" id="ECCDDRS"/>
<dbReference type="PANTHER" id="PTHR10760:SF2">
    <property type="entry name" value="LD13476P-RELATED"/>
    <property type="match status" value="1"/>
</dbReference>
<gene>
    <name evidence="11" type="primary">Cre-ooc-5</name>
    <name evidence="11" type="ORF">CRE_01894</name>
</gene>
<evidence type="ECO:0000256" key="3">
    <source>
        <dbReference type="ARBA" id="ARBA00022729"/>
    </source>
</evidence>
<dbReference type="GO" id="GO:0071218">
    <property type="term" value="P:cellular response to misfolded protein"/>
    <property type="evidence" value="ECO:0007669"/>
    <property type="project" value="EnsemblMetazoa"/>
</dbReference>
<evidence type="ECO:0000313" key="12">
    <source>
        <dbReference type="Proteomes" id="UP000008281"/>
    </source>
</evidence>
<evidence type="ECO:0000256" key="1">
    <source>
        <dbReference type="ARBA" id="ARBA00004319"/>
    </source>
</evidence>
<evidence type="ECO:0000313" key="11">
    <source>
        <dbReference type="EMBL" id="EFO85670.1"/>
    </source>
</evidence>
<dbReference type="InterPro" id="IPR001270">
    <property type="entry name" value="ClpA/B"/>
</dbReference>
<dbReference type="InterPro" id="IPR027417">
    <property type="entry name" value="P-loop_NTPase"/>
</dbReference>
<dbReference type="GO" id="GO:0005524">
    <property type="term" value="F:ATP binding"/>
    <property type="evidence" value="ECO:0007669"/>
    <property type="project" value="UniProtKB-KW"/>
</dbReference>
<dbReference type="GO" id="GO:0005818">
    <property type="term" value="C:aster"/>
    <property type="evidence" value="ECO:0007669"/>
    <property type="project" value="EnsemblMetazoa"/>
</dbReference>
<keyword evidence="12" id="KW-1185">Reference proteome</keyword>
<sequence length="367" mass="41857">MRTYYALLLLLQFLGVNSELISLLTGKVSSLTLNDIYLDTSSGTAIAISAGAFWGLRDRLRCHLYECCHEPDVNFNHHSLDADIANLLYGQHLVKDVVVNAIKAHWFNESPRKPLVLSFHGYTGSGKNYVAEIIANNTFKQGLRSNFVQHIVATNDFPDKSKIEDYQMELRNRILTTVQKCHRSIFIFDETDKLPEQLLGAIKPFLDYYSSVSGVDFRRSIFILLSNKGGGKIAEITLKQYENGYPREQLRLESFERDLMNFSFNEKGGLQMSELISNHLIDHFIPFLPLQREHVKSCVGAYLRKRGRSDLVSDVEFVERVLNSLQYFPESSKAFSSSGCKRVDAKTDLELAKMRPPTSHLQFDDEL</sequence>
<keyword evidence="6 8" id="KW-0067">ATP-binding</keyword>
<dbReference type="GO" id="GO:0005788">
    <property type="term" value="C:endoplasmic reticulum lumen"/>
    <property type="evidence" value="ECO:0007669"/>
    <property type="project" value="UniProtKB-SubCell"/>
</dbReference>
<feature type="signal peptide" evidence="9">
    <location>
        <begin position="1"/>
        <end position="18"/>
    </location>
</feature>
<dbReference type="Gene3D" id="3.40.50.300">
    <property type="entry name" value="P-loop containing nucleotide triphosphate hydrolases"/>
    <property type="match status" value="1"/>
</dbReference>
<keyword evidence="3 9" id="KW-0732">Signal</keyword>
<dbReference type="GO" id="GO:0048471">
    <property type="term" value="C:perinuclear region of cytoplasm"/>
    <property type="evidence" value="ECO:0007669"/>
    <property type="project" value="EnsemblMetazoa"/>
</dbReference>
<dbReference type="STRING" id="31234.E3LG45"/>
<dbReference type="AlphaFoldDB" id="E3LG45"/>
<dbReference type="Pfam" id="PF06309">
    <property type="entry name" value="Torsin"/>
    <property type="match status" value="1"/>
</dbReference>
<dbReference type="SUPFAM" id="SSF52540">
    <property type="entry name" value="P-loop containing nucleoside triphosphate hydrolases"/>
    <property type="match status" value="1"/>
</dbReference>
<dbReference type="PRINTS" id="PR00300">
    <property type="entry name" value="CLPPROTEASEA"/>
</dbReference>
<dbReference type="HOGENOM" id="CLU_053537_0_0_1"/>
<evidence type="ECO:0000256" key="7">
    <source>
        <dbReference type="ARBA" id="ARBA00023180"/>
    </source>
</evidence>
<dbReference type="FunFam" id="3.40.50.300:FF:002276">
    <property type="entry name" value="Torsin, putative"/>
    <property type="match status" value="1"/>
</dbReference>
<dbReference type="GO" id="GO:0016887">
    <property type="term" value="F:ATP hydrolysis activity"/>
    <property type="evidence" value="ECO:0007669"/>
    <property type="project" value="InterPro"/>
</dbReference>
<reference evidence="11" key="1">
    <citation type="submission" date="2007-07" db="EMBL/GenBank/DDBJ databases">
        <title>PCAP assembly of the Caenorhabditis remanei genome.</title>
        <authorList>
            <consortium name="The Caenorhabditis remanei Sequencing Consortium"/>
            <person name="Wilson R.K."/>
        </authorList>
    </citation>
    <scope>NUCLEOTIDE SEQUENCE [LARGE SCALE GENOMIC DNA]</scope>
    <source>
        <strain evidence="11">PB4641</strain>
    </source>
</reference>
<dbReference type="EMBL" id="DS268408">
    <property type="protein sequence ID" value="EFO85670.1"/>
    <property type="molecule type" value="Genomic_DNA"/>
</dbReference>
<evidence type="ECO:0000256" key="6">
    <source>
        <dbReference type="ARBA" id="ARBA00022840"/>
    </source>
</evidence>
<evidence type="ECO:0000256" key="9">
    <source>
        <dbReference type="SAM" id="SignalP"/>
    </source>
</evidence>
<dbReference type="Pfam" id="PF21376">
    <property type="entry name" value="TOR1A_C"/>
    <property type="match status" value="1"/>
</dbReference>
<dbReference type="OrthoDB" id="19623at2759"/>
<feature type="chain" id="PRO_5003174628" evidence="9">
    <location>
        <begin position="19"/>
        <end position="367"/>
    </location>
</feature>
<dbReference type="GO" id="GO:0005886">
    <property type="term" value="C:plasma membrane"/>
    <property type="evidence" value="ECO:0007669"/>
    <property type="project" value="EnsemblMetazoa"/>
</dbReference>
<dbReference type="InterPro" id="IPR017378">
    <property type="entry name" value="Torsin_1/2"/>
</dbReference>
<protein>
    <submittedName>
        <fullName evidence="11">CRE-OOC-5 protein</fullName>
    </submittedName>
</protein>
<dbReference type="GO" id="GO:0000922">
    <property type="term" value="C:spindle pole"/>
    <property type="evidence" value="ECO:0007669"/>
    <property type="project" value="EnsemblMetazoa"/>
</dbReference>
<dbReference type="FunCoup" id="E3LG45">
    <property type="interactions" value="2464"/>
</dbReference>
<feature type="domain" description="Torsin-1A C-terminal" evidence="10">
    <location>
        <begin position="293"/>
        <end position="348"/>
    </location>
</feature>
<comment type="subcellular location">
    <subcellularLocation>
        <location evidence="1">Endoplasmic reticulum lumen</location>
    </subcellularLocation>
</comment>
<accession>E3LG45</accession>
<keyword evidence="5" id="KW-0256">Endoplasmic reticulum</keyword>
<evidence type="ECO:0000256" key="4">
    <source>
        <dbReference type="ARBA" id="ARBA00022741"/>
    </source>
</evidence>